<organism evidence="7 8">
    <name type="scientific">Siphonobacter curvatus</name>
    <dbReference type="NCBI Taxonomy" id="2094562"/>
    <lineage>
        <taxon>Bacteria</taxon>
        <taxon>Pseudomonadati</taxon>
        <taxon>Bacteroidota</taxon>
        <taxon>Cytophagia</taxon>
        <taxon>Cytophagales</taxon>
        <taxon>Cytophagaceae</taxon>
        <taxon>Siphonobacter</taxon>
    </lineage>
</organism>
<dbReference type="AlphaFoldDB" id="A0A2S7IPX6"/>
<dbReference type="OrthoDB" id="9758923at2"/>
<dbReference type="CDD" id="cd08983">
    <property type="entry name" value="GH43_Bt3655-like"/>
    <property type="match status" value="1"/>
</dbReference>
<keyword evidence="6" id="KW-0732">Signal</keyword>
<keyword evidence="3 5" id="KW-0378">Hydrolase</keyword>
<dbReference type="Gene3D" id="2.115.10.20">
    <property type="entry name" value="Glycosyl hydrolase domain, family 43"/>
    <property type="match status" value="1"/>
</dbReference>
<dbReference type="InterPro" id="IPR006710">
    <property type="entry name" value="Glyco_hydro_43"/>
</dbReference>
<dbReference type="RefSeq" id="WP_104711515.1">
    <property type="nucleotide sequence ID" value="NZ_PTRA01000001.1"/>
</dbReference>
<accession>A0A2S7IPX6</accession>
<evidence type="ECO:0000256" key="6">
    <source>
        <dbReference type="SAM" id="SignalP"/>
    </source>
</evidence>
<evidence type="ECO:0000256" key="1">
    <source>
        <dbReference type="ARBA" id="ARBA00004834"/>
    </source>
</evidence>
<reference evidence="8" key="1">
    <citation type="submission" date="2018-02" db="EMBL/GenBank/DDBJ databases">
        <title>Genome sequencing of Solimonas sp. HR-BB.</title>
        <authorList>
            <person name="Lee Y."/>
            <person name="Jeon C.O."/>
        </authorList>
    </citation>
    <scope>NUCLEOTIDE SEQUENCE [LARGE SCALE GENOMIC DNA]</scope>
    <source>
        <strain evidence="8">HR-U</strain>
    </source>
</reference>
<proteinExistence type="inferred from homology"/>
<feature type="signal peptide" evidence="6">
    <location>
        <begin position="1"/>
        <end position="18"/>
    </location>
</feature>
<dbReference type="InterPro" id="IPR050727">
    <property type="entry name" value="GH43_arabinanases"/>
</dbReference>
<name>A0A2S7IPX6_9BACT</name>
<comment type="similarity">
    <text evidence="2 5">Belongs to the glycosyl hydrolase 43 family.</text>
</comment>
<dbReference type="GO" id="GO:0004553">
    <property type="term" value="F:hydrolase activity, hydrolyzing O-glycosyl compounds"/>
    <property type="evidence" value="ECO:0007669"/>
    <property type="project" value="InterPro"/>
</dbReference>
<feature type="chain" id="PRO_5015617111" evidence="6">
    <location>
        <begin position="19"/>
        <end position="305"/>
    </location>
</feature>
<evidence type="ECO:0000313" key="7">
    <source>
        <dbReference type="EMBL" id="PQA59765.1"/>
    </source>
</evidence>
<evidence type="ECO:0000256" key="5">
    <source>
        <dbReference type="RuleBase" id="RU361187"/>
    </source>
</evidence>
<evidence type="ECO:0000313" key="8">
    <source>
        <dbReference type="Proteomes" id="UP000239590"/>
    </source>
</evidence>
<dbReference type="InterPro" id="IPR023296">
    <property type="entry name" value="Glyco_hydro_beta-prop_sf"/>
</dbReference>
<gene>
    <name evidence="7" type="ORF">C5O19_09095</name>
</gene>
<protein>
    <submittedName>
        <fullName evidence="7">Glycosyl hydrolase</fullName>
    </submittedName>
</protein>
<keyword evidence="4 5" id="KW-0326">Glycosidase</keyword>
<evidence type="ECO:0000256" key="4">
    <source>
        <dbReference type="ARBA" id="ARBA00023295"/>
    </source>
</evidence>
<dbReference type="GO" id="GO:0005975">
    <property type="term" value="P:carbohydrate metabolic process"/>
    <property type="evidence" value="ECO:0007669"/>
    <property type="project" value="InterPro"/>
</dbReference>
<dbReference type="PANTHER" id="PTHR43301:SF3">
    <property type="entry name" value="ARABINAN ENDO-1,5-ALPHA-L-ARABINOSIDASE A-RELATED"/>
    <property type="match status" value="1"/>
</dbReference>
<comment type="caution">
    <text evidence="7">The sequence shown here is derived from an EMBL/GenBank/DDBJ whole genome shotgun (WGS) entry which is preliminary data.</text>
</comment>
<dbReference type="SUPFAM" id="SSF75005">
    <property type="entry name" value="Arabinanase/levansucrase/invertase"/>
    <property type="match status" value="1"/>
</dbReference>
<dbReference type="PANTHER" id="PTHR43301">
    <property type="entry name" value="ARABINAN ENDO-1,5-ALPHA-L-ARABINOSIDASE"/>
    <property type="match status" value="1"/>
</dbReference>
<sequence length="305" mass="34933">MRTLLSCGFWLFSLTVQAQSYLFAYFTDNGQDGLHWASSTDGLHWKSLRNGASYLTPEVGKDKLMRDPCVIQGPDQTFHMVWTSGWNDQIIGYASSKDLKNWSAQQAIPVMTHEPTAKNSWAPEVFYDDQAKQFIIYWATTIPGRHSDVAESEREKGLNHRIYYVTTRDFKTFSDTKLFFNPTFSVIDATLLKKGKWYYMFLKNENPKPAEKNIRITKSRNATGPYPTEVSAPITGNYWAEGPTAVQIGAYVYVYFDKYTEHKYGAIRSKDLEHWEDVSDQVEFPKGIRHGTVLKVSSALVKSLE</sequence>
<dbReference type="Proteomes" id="UP000239590">
    <property type="component" value="Unassembled WGS sequence"/>
</dbReference>
<evidence type="ECO:0000256" key="3">
    <source>
        <dbReference type="ARBA" id="ARBA00022801"/>
    </source>
</evidence>
<dbReference type="EMBL" id="PTRA01000001">
    <property type="protein sequence ID" value="PQA59765.1"/>
    <property type="molecule type" value="Genomic_DNA"/>
</dbReference>
<dbReference type="Pfam" id="PF04616">
    <property type="entry name" value="Glyco_hydro_43"/>
    <property type="match status" value="1"/>
</dbReference>
<keyword evidence="8" id="KW-1185">Reference proteome</keyword>
<comment type="pathway">
    <text evidence="1">Glycan metabolism; L-arabinan degradation.</text>
</comment>
<evidence type="ECO:0000256" key="2">
    <source>
        <dbReference type="ARBA" id="ARBA00009865"/>
    </source>
</evidence>